<feature type="transmembrane region" description="Helical" evidence="1">
    <location>
        <begin position="233"/>
        <end position="252"/>
    </location>
</feature>
<sequence length="367" mass="39946">MRYWPAMDGLRGVAVIAVMLFHAQWPGAQGGFIGVDVFFVLSGFLITTQLLDELNRTGRVRWQAFFMRRAARLQPALLILLAAYALAAHGGLLPPSAARAWLSDIGVVALALTHWTRAFNWHAPDYLGHTWSLGIEEQFYMLWALTMVLSARAHLSKRRMEWLATGAMLISAGWMALLYTDGASASRMYNGLDTRAAALLAGCTLALVLERCAPALLYSRLAPSPIAPTVAKCWRRIGIAALLLLTAGAGTLDWKHPGMFLVGYTLVALLTAGLIASIVIAPTEGCASMLSHPLLVTVGRWSYGLYLWHYPIYRIAEDHGARHGIGLGTCMAVGSALTVAVAASSYYLVESPLRRRFKHSRSAPTNA</sequence>
<comment type="caution">
    <text evidence="3">The sequence shown here is derived from an EMBL/GenBank/DDBJ whole genome shotgun (WGS) entry which is preliminary data.</text>
</comment>
<feature type="domain" description="Acyltransferase 3" evidence="2">
    <location>
        <begin position="5"/>
        <end position="342"/>
    </location>
</feature>
<keyword evidence="1" id="KW-1133">Transmembrane helix</keyword>
<name>A0ABU1I782_9BURK</name>
<feature type="transmembrane region" description="Helical" evidence="1">
    <location>
        <begin position="31"/>
        <end position="52"/>
    </location>
</feature>
<feature type="transmembrane region" description="Helical" evidence="1">
    <location>
        <begin position="293"/>
        <end position="313"/>
    </location>
</feature>
<protein>
    <submittedName>
        <fullName evidence="3">Peptidoglycan/LPS O-acetylase OafA/YrhL</fullName>
    </submittedName>
</protein>
<feature type="transmembrane region" description="Helical" evidence="1">
    <location>
        <begin position="73"/>
        <end position="93"/>
    </location>
</feature>
<dbReference type="EMBL" id="JAVIZX010000001">
    <property type="protein sequence ID" value="MDR6212841.1"/>
    <property type="molecule type" value="Genomic_DNA"/>
</dbReference>
<gene>
    <name evidence="3" type="ORF">QE399_000530</name>
</gene>
<dbReference type="InterPro" id="IPR050879">
    <property type="entry name" value="Acyltransferase_3"/>
</dbReference>
<dbReference type="PANTHER" id="PTHR23028:SF53">
    <property type="entry name" value="ACYL_TRANSF_3 DOMAIN-CONTAINING PROTEIN"/>
    <property type="match status" value="1"/>
</dbReference>
<dbReference type="InterPro" id="IPR002656">
    <property type="entry name" value="Acyl_transf_3_dom"/>
</dbReference>
<keyword evidence="1" id="KW-0812">Transmembrane</keyword>
<keyword evidence="1" id="KW-0472">Membrane</keyword>
<dbReference type="Proteomes" id="UP001267710">
    <property type="component" value="Unassembled WGS sequence"/>
</dbReference>
<evidence type="ECO:0000313" key="3">
    <source>
        <dbReference type="EMBL" id="MDR6212841.1"/>
    </source>
</evidence>
<reference evidence="3 4" key="1">
    <citation type="submission" date="2023-08" db="EMBL/GenBank/DDBJ databases">
        <title>Functional and genomic diversity of the sorghum phyllosphere microbiome.</title>
        <authorList>
            <person name="Shade A."/>
        </authorList>
    </citation>
    <scope>NUCLEOTIDE SEQUENCE [LARGE SCALE GENOMIC DNA]</scope>
    <source>
        <strain evidence="3 4">SORGH_AS_0335</strain>
    </source>
</reference>
<dbReference type="PANTHER" id="PTHR23028">
    <property type="entry name" value="ACETYLTRANSFERASE"/>
    <property type="match status" value="1"/>
</dbReference>
<evidence type="ECO:0000256" key="1">
    <source>
        <dbReference type="SAM" id="Phobius"/>
    </source>
</evidence>
<feature type="transmembrane region" description="Helical" evidence="1">
    <location>
        <begin position="199"/>
        <end position="221"/>
    </location>
</feature>
<evidence type="ECO:0000259" key="2">
    <source>
        <dbReference type="Pfam" id="PF01757"/>
    </source>
</evidence>
<keyword evidence="4" id="KW-1185">Reference proteome</keyword>
<feature type="transmembrane region" description="Helical" evidence="1">
    <location>
        <begin position="138"/>
        <end position="155"/>
    </location>
</feature>
<dbReference type="Pfam" id="PF01757">
    <property type="entry name" value="Acyl_transf_3"/>
    <property type="match status" value="1"/>
</dbReference>
<feature type="transmembrane region" description="Helical" evidence="1">
    <location>
        <begin position="325"/>
        <end position="349"/>
    </location>
</feature>
<evidence type="ECO:0000313" key="4">
    <source>
        <dbReference type="Proteomes" id="UP001267710"/>
    </source>
</evidence>
<feature type="transmembrane region" description="Helical" evidence="1">
    <location>
        <begin position="258"/>
        <end position="281"/>
    </location>
</feature>
<feature type="transmembrane region" description="Helical" evidence="1">
    <location>
        <begin position="162"/>
        <end position="179"/>
    </location>
</feature>
<accession>A0ABU1I782</accession>
<organism evidence="3 4">
    <name type="scientific">Paracidovorax wautersii</name>
    <dbReference type="NCBI Taxonomy" id="1177982"/>
    <lineage>
        <taxon>Bacteria</taxon>
        <taxon>Pseudomonadati</taxon>
        <taxon>Pseudomonadota</taxon>
        <taxon>Betaproteobacteria</taxon>
        <taxon>Burkholderiales</taxon>
        <taxon>Comamonadaceae</taxon>
        <taxon>Paracidovorax</taxon>
    </lineage>
</organism>
<proteinExistence type="predicted"/>